<keyword evidence="3 5" id="KW-0808">Transferase</keyword>
<evidence type="ECO:0000313" key="6">
    <source>
        <dbReference type="Proteomes" id="UP000178432"/>
    </source>
</evidence>
<dbReference type="GO" id="GO:0004582">
    <property type="term" value="F:dolichyl-phosphate beta-D-mannosyltransferase activity"/>
    <property type="evidence" value="ECO:0007669"/>
    <property type="project" value="InterPro"/>
</dbReference>
<dbReference type="Proteomes" id="UP000178432">
    <property type="component" value="Unassembled WGS sequence"/>
</dbReference>
<dbReference type="InterPro" id="IPR039528">
    <property type="entry name" value="DPM1-like"/>
</dbReference>
<protein>
    <submittedName>
        <fullName evidence="5">Dolichyl-phosphate beta-D-mannosyltransferase</fullName>
    </submittedName>
</protein>
<feature type="domain" description="Glycosyltransferase 2-like" evidence="4">
    <location>
        <begin position="6"/>
        <end position="171"/>
    </location>
</feature>
<name>A0A1G1Y3Z8_9BACT</name>
<dbReference type="Pfam" id="PF00535">
    <property type="entry name" value="Glycos_transf_2"/>
    <property type="match status" value="1"/>
</dbReference>
<dbReference type="EMBL" id="MHIF01000049">
    <property type="protein sequence ID" value="OGY47022.1"/>
    <property type="molecule type" value="Genomic_DNA"/>
</dbReference>
<evidence type="ECO:0000256" key="1">
    <source>
        <dbReference type="ARBA" id="ARBA00006739"/>
    </source>
</evidence>
<accession>A0A1G1Y3Z8</accession>
<dbReference type="CDD" id="cd06442">
    <property type="entry name" value="DPM1_like"/>
    <property type="match status" value="1"/>
</dbReference>
<evidence type="ECO:0000259" key="4">
    <source>
        <dbReference type="Pfam" id="PF00535"/>
    </source>
</evidence>
<evidence type="ECO:0000256" key="3">
    <source>
        <dbReference type="ARBA" id="ARBA00022679"/>
    </source>
</evidence>
<dbReference type="InterPro" id="IPR001173">
    <property type="entry name" value="Glyco_trans_2-like"/>
</dbReference>
<dbReference type="Gene3D" id="3.90.550.10">
    <property type="entry name" value="Spore Coat Polysaccharide Biosynthesis Protein SpsA, Chain A"/>
    <property type="match status" value="1"/>
</dbReference>
<comment type="caution">
    <text evidence="5">The sequence shown here is derived from an EMBL/GenBank/DDBJ whole genome shotgun (WGS) entry which is preliminary data.</text>
</comment>
<reference evidence="5 6" key="1">
    <citation type="journal article" date="2016" name="Nat. Commun.">
        <title>Thousands of microbial genomes shed light on interconnected biogeochemical processes in an aquifer system.</title>
        <authorList>
            <person name="Anantharaman K."/>
            <person name="Brown C.T."/>
            <person name="Hug L.A."/>
            <person name="Sharon I."/>
            <person name="Castelle C.J."/>
            <person name="Probst A.J."/>
            <person name="Thomas B.C."/>
            <person name="Singh A."/>
            <person name="Wilkins M.J."/>
            <person name="Karaoz U."/>
            <person name="Brodie E.L."/>
            <person name="Williams K.H."/>
            <person name="Hubbard S.S."/>
            <person name="Banfield J.F."/>
        </authorList>
    </citation>
    <scope>NUCLEOTIDE SEQUENCE [LARGE SCALE GENOMIC DNA]</scope>
</reference>
<dbReference type="PANTHER" id="PTHR43398:SF1">
    <property type="entry name" value="DOLICHOL-PHOSPHATE MANNOSYLTRANSFERASE SUBUNIT 1"/>
    <property type="match status" value="1"/>
</dbReference>
<evidence type="ECO:0000313" key="5">
    <source>
        <dbReference type="EMBL" id="OGY47022.1"/>
    </source>
</evidence>
<comment type="similarity">
    <text evidence="1">Belongs to the glycosyltransferase 2 family.</text>
</comment>
<proteinExistence type="inferred from homology"/>
<dbReference type="GO" id="GO:0009247">
    <property type="term" value="P:glycolipid biosynthetic process"/>
    <property type="evidence" value="ECO:0007669"/>
    <property type="project" value="TreeGrafter"/>
</dbReference>
<dbReference type="GO" id="GO:0016020">
    <property type="term" value="C:membrane"/>
    <property type="evidence" value="ECO:0007669"/>
    <property type="project" value="GOC"/>
</dbReference>
<gene>
    <name evidence="5" type="ORF">A2663_01010</name>
</gene>
<dbReference type="AlphaFoldDB" id="A0A1G1Y3Z8"/>
<organism evidence="5 6">
    <name type="scientific">Candidatus Buchananbacteria bacterium RIFCSPHIGHO2_01_FULL_46_12</name>
    <dbReference type="NCBI Taxonomy" id="1797536"/>
    <lineage>
        <taxon>Bacteria</taxon>
        <taxon>Candidatus Buchananiibacteriota</taxon>
    </lineage>
</organism>
<sequence length="234" mass="26609">MPKIYIIIPTYNEKNNIAKLLEQIFALDIPGLNVLIADDNSPDGTGALIEKLKLGNLRLDILHRQKKSGLGPAYTAGFKEALRRGADLIFEMDADLSHNPKYLPDFLAAIKSADLVLGSRYIKGGGVSNWNWARRQISRFGNIYARLVLGLPFRDLTDGFKCYRREVLEKINLGDLNSVGYNFQIETTYKAYRAGFRVKEIPIVFTERAEGKSKFNVRIILESFWQVLLLRLKK</sequence>
<evidence type="ECO:0000256" key="2">
    <source>
        <dbReference type="ARBA" id="ARBA00022676"/>
    </source>
</evidence>
<dbReference type="SUPFAM" id="SSF53448">
    <property type="entry name" value="Nucleotide-diphospho-sugar transferases"/>
    <property type="match status" value="1"/>
</dbReference>
<dbReference type="FunFam" id="3.90.550.10:FF:000122">
    <property type="entry name" value="Dolichol-phosphate mannosyltransferase subunit 1"/>
    <property type="match status" value="1"/>
</dbReference>
<dbReference type="InterPro" id="IPR029044">
    <property type="entry name" value="Nucleotide-diphossugar_trans"/>
</dbReference>
<keyword evidence="2 5" id="KW-0328">Glycosyltransferase</keyword>
<dbReference type="PANTHER" id="PTHR43398">
    <property type="entry name" value="DOLICHOL-PHOSPHATE MANNOSYLTRANSFERASE SUBUNIT 1"/>
    <property type="match status" value="1"/>
</dbReference>